<dbReference type="Proteomes" id="UP000469558">
    <property type="component" value="Unassembled WGS sequence"/>
</dbReference>
<reference evidence="3 4" key="1">
    <citation type="submission" date="2018-05" db="EMBL/GenBank/DDBJ databases">
        <title>Genome sequencing and assembly of the regulated plant pathogen Lachnellula willkommii and related sister species for the development of diagnostic species identification markers.</title>
        <authorList>
            <person name="Giroux E."/>
            <person name="Bilodeau G."/>
        </authorList>
    </citation>
    <scope>NUCLEOTIDE SEQUENCE [LARGE SCALE GENOMIC DNA]</scope>
    <source>
        <strain evidence="3 4">CBS 268.59</strain>
    </source>
</reference>
<dbReference type="Gene3D" id="3.40.50.1820">
    <property type="entry name" value="alpha/beta hydrolase"/>
    <property type="match status" value="1"/>
</dbReference>
<evidence type="ECO:0000259" key="2">
    <source>
        <dbReference type="Pfam" id="PF20434"/>
    </source>
</evidence>
<keyword evidence="4" id="KW-1185">Reference proteome</keyword>
<evidence type="ECO:0000313" key="3">
    <source>
        <dbReference type="EMBL" id="TVY82329.1"/>
    </source>
</evidence>
<dbReference type="SUPFAM" id="SSF53474">
    <property type="entry name" value="alpha/beta-Hydrolases"/>
    <property type="match status" value="1"/>
</dbReference>
<protein>
    <recommendedName>
        <fullName evidence="2">BD-FAE-like domain-containing protein</fullName>
    </recommendedName>
</protein>
<organism evidence="3 4">
    <name type="scientific">Lachnellula suecica</name>
    <dbReference type="NCBI Taxonomy" id="602035"/>
    <lineage>
        <taxon>Eukaryota</taxon>
        <taxon>Fungi</taxon>
        <taxon>Dikarya</taxon>
        <taxon>Ascomycota</taxon>
        <taxon>Pezizomycotina</taxon>
        <taxon>Leotiomycetes</taxon>
        <taxon>Helotiales</taxon>
        <taxon>Lachnaceae</taxon>
        <taxon>Lachnellula</taxon>
    </lineage>
</organism>
<dbReference type="InterPro" id="IPR049492">
    <property type="entry name" value="BD-FAE-like_dom"/>
</dbReference>
<name>A0A8T9C991_9HELO</name>
<dbReference type="InterPro" id="IPR050300">
    <property type="entry name" value="GDXG_lipolytic_enzyme"/>
</dbReference>
<gene>
    <name evidence="3" type="ORF">LSUE1_G004590</name>
</gene>
<sequence length="316" mass="35305">MEEIRALNAEKGQAIPDVLFPTFQIYTPRLTKNKEAILSIPSTTESYGSHPRQKLDIYKAPQESKDTPILVFFYGGGLTRGDKISPQFNLVYHNLGAFFAARGITTIIPDYRRVKSQFGGEDAVFPSGAEDVSLAMKWVEKYDTSTKRNVVIMGNSAGGVHISTFMFEPSFLEQRKQYVEGEGSILLKGAIELAAPFHFGLAAADRNDMLMTYYGSEKGYKENCPLGLLEAIMKSGKSREEIGVPKVLVLLGEWDPVDDIVKPVEEFVGLWKKHWESDIEFNVLKGHNHISPPWALNAGEAEGEKWGEDVAKWIKN</sequence>
<evidence type="ECO:0000313" key="4">
    <source>
        <dbReference type="Proteomes" id="UP000469558"/>
    </source>
</evidence>
<dbReference type="EMBL" id="QGMK01000335">
    <property type="protein sequence ID" value="TVY82329.1"/>
    <property type="molecule type" value="Genomic_DNA"/>
</dbReference>
<keyword evidence="1" id="KW-0378">Hydrolase</keyword>
<proteinExistence type="predicted"/>
<dbReference type="InterPro" id="IPR029058">
    <property type="entry name" value="AB_hydrolase_fold"/>
</dbReference>
<feature type="domain" description="BD-FAE-like" evidence="2">
    <location>
        <begin position="55"/>
        <end position="165"/>
    </location>
</feature>
<accession>A0A8T9C991</accession>
<evidence type="ECO:0000256" key="1">
    <source>
        <dbReference type="ARBA" id="ARBA00022801"/>
    </source>
</evidence>
<dbReference type="OrthoDB" id="433474at2759"/>
<comment type="caution">
    <text evidence="3">The sequence shown here is derived from an EMBL/GenBank/DDBJ whole genome shotgun (WGS) entry which is preliminary data.</text>
</comment>
<dbReference type="GO" id="GO:0016787">
    <property type="term" value="F:hydrolase activity"/>
    <property type="evidence" value="ECO:0007669"/>
    <property type="project" value="UniProtKB-KW"/>
</dbReference>
<dbReference type="AlphaFoldDB" id="A0A8T9C991"/>
<dbReference type="PANTHER" id="PTHR48081">
    <property type="entry name" value="AB HYDROLASE SUPERFAMILY PROTEIN C4A8.06C"/>
    <property type="match status" value="1"/>
</dbReference>
<dbReference type="Pfam" id="PF20434">
    <property type="entry name" value="BD-FAE"/>
    <property type="match status" value="1"/>
</dbReference>